<dbReference type="GO" id="GO:0006355">
    <property type="term" value="P:regulation of DNA-templated transcription"/>
    <property type="evidence" value="ECO:0007669"/>
    <property type="project" value="TreeGrafter"/>
</dbReference>
<reference evidence="5 6" key="1">
    <citation type="submission" date="2016-06" db="EMBL/GenBank/DDBJ databases">
        <title>Genome sequence of Tepidimonas fonticaldi PL17.</title>
        <authorList>
            <person name="Pinnaka A.K."/>
        </authorList>
    </citation>
    <scope>NUCLEOTIDE SEQUENCE [LARGE SCALE GENOMIC DNA]</scope>
    <source>
        <strain evidence="5 6">PL17</strain>
    </source>
</reference>
<evidence type="ECO:0000259" key="3">
    <source>
        <dbReference type="PROSITE" id="PS50110"/>
    </source>
</evidence>
<dbReference type="RefSeq" id="WP_068610146.1">
    <property type="nucleotide sequence ID" value="NZ_LZDH01000065.1"/>
</dbReference>
<protein>
    <submittedName>
        <fullName evidence="5">DNA-binding response regulator</fullName>
    </submittedName>
</protein>
<dbReference type="Gene3D" id="3.40.50.2300">
    <property type="match status" value="1"/>
</dbReference>
<dbReference type="GO" id="GO:0032993">
    <property type="term" value="C:protein-DNA complex"/>
    <property type="evidence" value="ECO:0007669"/>
    <property type="project" value="TreeGrafter"/>
</dbReference>
<dbReference type="InterPro" id="IPR001789">
    <property type="entry name" value="Sig_transdc_resp-reg_receiver"/>
</dbReference>
<dbReference type="PROSITE" id="PS50110">
    <property type="entry name" value="RESPONSE_REGULATORY"/>
    <property type="match status" value="1"/>
</dbReference>
<name>A0A1A6DST5_9BURK</name>
<dbReference type="Pfam" id="PF04397">
    <property type="entry name" value="LytTR"/>
    <property type="match status" value="1"/>
</dbReference>
<dbReference type="PROSITE" id="PS50930">
    <property type="entry name" value="HTH_LYTTR"/>
    <property type="match status" value="1"/>
</dbReference>
<evidence type="ECO:0000313" key="6">
    <source>
        <dbReference type="Proteomes" id="UP000091969"/>
    </source>
</evidence>
<accession>A0A1A6DST5</accession>
<proteinExistence type="predicted"/>
<dbReference type="SMART" id="SM00448">
    <property type="entry name" value="REC"/>
    <property type="match status" value="1"/>
</dbReference>
<dbReference type="SUPFAM" id="SSF52172">
    <property type="entry name" value="CheY-like"/>
    <property type="match status" value="1"/>
</dbReference>
<evidence type="ECO:0000256" key="2">
    <source>
        <dbReference type="PROSITE-ProRule" id="PRU00169"/>
    </source>
</evidence>
<dbReference type="PANTHER" id="PTHR48111:SF69">
    <property type="entry name" value="RESPONSE REGULATOR RECEIVER"/>
    <property type="match status" value="1"/>
</dbReference>
<gene>
    <name evidence="5" type="ORF">A9O67_08515</name>
</gene>
<dbReference type="GO" id="GO:0000976">
    <property type="term" value="F:transcription cis-regulatory region binding"/>
    <property type="evidence" value="ECO:0007669"/>
    <property type="project" value="TreeGrafter"/>
</dbReference>
<dbReference type="Proteomes" id="UP000091969">
    <property type="component" value="Unassembled WGS sequence"/>
</dbReference>
<dbReference type="GO" id="GO:0000156">
    <property type="term" value="F:phosphorelay response regulator activity"/>
    <property type="evidence" value="ECO:0007669"/>
    <property type="project" value="TreeGrafter"/>
</dbReference>
<dbReference type="InterPro" id="IPR011006">
    <property type="entry name" value="CheY-like_superfamily"/>
</dbReference>
<dbReference type="InterPro" id="IPR039420">
    <property type="entry name" value="WalR-like"/>
</dbReference>
<dbReference type="InterPro" id="IPR007492">
    <property type="entry name" value="LytTR_DNA-bd_dom"/>
</dbReference>
<evidence type="ECO:0000313" key="5">
    <source>
        <dbReference type="EMBL" id="OBS29865.1"/>
    </source>
</evidence>
<dbReference type="OrthoDB" id="236568at2"/>
<keyword evidence="1 5" id="KW-0238">DNA-binding</keyword>
<evidence type="ECO:0000259" key="4">
    <source>
        <dbReference type="PROSITE" id="PS50930"/>
    </source>
</evidence>
<dbReference type="STRING" id="1101373.A9O67_08515"/>
<dbReference type="AlphaFoldDB" id="A0A1A6DST5"/>
<feature type="modified residue" description="4-aspartylphosphate" evidence="2">
    <location>
        <position position="60"/>
    </location>
</feature>
<feature type="domain" description="Response regulatory" evidence="3">
    <location>
        <begin position="8"/>
        <end position="131"/>
    </location>
</feature>
<comment type="caution">
    <text evidence="5">The sequence shown here is derived from an EMBL/GenBank/DDBJ whole genome shotgun (WGS) entry which is preliminary data.</text>
</comment>
<evidence type="ECO:0000256" key="1">
    <source>
        <dbReference type="ARBA" id="ARBA00023125"/>
    </source>
</evidence>
<sequence>MGNVAAPTALIAEDEPLLAASLQAELARVWPELRVVAVVSDGLSAVEQALESMPDVVFFDIRMPGQSGLEAAAALAERWPTAGPGARPFPAVVFVTAYDQYAVQAFEAQAIDYLLKPVQPERLRKTVDKLRDWGRGRALGPGLTFDGPVTVAEREAVLEATLQRLASLASALVGARGPTSATSTSGADRTPLRTLMCALPGTPGATVRPVPIADVLAFDAADKYVRVLTADREYLIRMPLKDLLPRLDPHEFWQVHRGTVVRADAIDVAERDESGRLFLRLHGLAQRVGVSRLYAARFKAM</sequence>
<dbReference type="SMART" id="SM00850">
    <property type="entry name" value="LytTR"/>
    <property type="match status" value="1"/>
</dbReference>
<dbReference type="PANTHER" id="PTHR48111">
    <property type="entry name" value="REGULATOR OF RPOS"/>
    <property type="match status" value="1"/>
</dbReference>
<dbReference type="GO" id="GO:0005829">
    <property type="term" value="C:cytosol"/>
    <property type="evidence" value="ECO:0007669"/>
    <property type="project" value="TreeGrafter"/>
</dbReference>
<dbReference type="EMBL" id="LZDH01000065">
    <property type="protein sequence ID" value="OBS29865.1"/>
    <property type="molecule type" value="Genomic_DNA"/>
</dbReference>
<feature type="domain" description="HTH LytTR-type" evidence="4">
    <location>
        <begin position="199"/>
        <end position="301"/>
    </location>
</feature>
<keyword evidence="2" id="KW-0597">Phosphoprotein</keyword>
<keyword evidence="6" id="KW-1185">Reference proteome</keyword>
<organism evidence="5 6">
    <name type="scientific">Tepidimonas fonticaldi</name>
    <dbReference type="NCBI Taxonomy" id="1101373"/>
    <lineage>
        <taxon>Bacteria</taxon>
        <taxon>Pseudomonadati</taxon>
        <taxon>Pseudomonadota</taxon>
        <taxon>Betaproteobacteria</taxon>
        <taxon>Burkholderiales</taxon>
        <taxon>Tepidimonas</taxon>
    </lineage>
</organism>
<dbReference type="Gene3D" id="2.40.50.1020">
    <property type="entry name" value="LytTr DNA-binding domain"/>
    <property type="match status" value="1"/>
</dbReference>
<dbReference type="Pfam" id="PF00072">
    <property type="entry name" value="Response_reg"/>
    <property type="match status" value="1"/>
</dbReference>